<proteinExistence type="predicted"/>
<evidence type="ECO:0000313" key="1">
    <source>
        <dbReference type="EnsemblMetazoa" id="ADIR014987-PA"/>
    </source>
</evidence>
<protein>
    <submittedName>
        <fullName evidence="1">Uncharacterized protein</fullName>
    </submittedName>
</protein>
<evidence type="ECO:0000313" key="2">
    <source>
        <dbReference type="Proteomes" id="UP000075884"/>
    </source>
</evidence>
<dbReference type="EnsemblMetazoa" id="ADIR014987-RA">
    <property type="protein sequence ID" value="ADIR014987-PA"/>
    <property type="gene ID" value="ADIR014987"/>
</dbReference>
<organism evidence="1 2">
    <name type="scientific">Anopheles dirus</name>
    <dbReference type="NCBI Taxonomy" id="7168"/>
    <lineage>
        <taxon>Eukaryota</taxon>
        <taxon>Metazoa</taxon>
        <taxon>Ecdysozoa</taxon>
        <taxon>Arthropoda</taxon>
        <taxon>Hexapoda</taxon>
        <taxon>Insecta</taxon>
        <taxon>Pterygota</taxon>
        <taxon>Neoptera</taxon>
        <taxon>Endopterygota</taxon>
        <taxon>Diptera</taxon>
        <taxon>Nematocera</taxon>
        <taxon>Culicoidea</taxon>
        <taxon>Culicidae</taxon>
        <taxon>Anophelinae</taxon>
        <taxon>Anopheles</taxon>
    </lineage>
</organism>
<accession>A0A182NYU8</accession>
<keyword evidence="2" id="KW-1185">Reference proteome</keyword>
<name>A0A182NYU8_9DIPT</name>
<dbReference type="VEuPathDB" id="VectorBase:ADIR014987"/>
<sequence>MRAGVYVCVCCRAYVRAGFLFPFRLRFRFRVAVRDPAVRDCV</sequence>
<reference evidence="1" key="2">
    <citation type="submission" date="2020-05" db="UniProtKB">
        <authorList>
            <consortium name="EnsemblMetazoa"/>
        </authorList>
    </citation>
    <scope>IDENTIFICATION</scope>
    <source>
        <strain evidence="1">WRAIR2</strain>
    </source>
</reference>
<dbReference type="AlphaFoldDB" id="A0A182NYU8"/>
<reference evidence="2" key="1">
    <citation type="submission" date="2013-03" db="EMBL/GenBank/DDBJ databases">
        <title>The Genome Sequence of Anopheles dirus WRAIR2.</title>
        <authorList>
            <consortium name="The Broad Institute Genomics Platform"/>
            <person name="Neafsey D.E."/>
            <person name="Walton C."/>
            <person name="Walker B."/>
            <person name="Young S.K."/>
            <person name="Zeng Q."/>
            <person name="Gargeya S."/>
            <person name="Fitzgerald M."/>
            <person name="Haas B."/>
            <person name="Abouelleil A."/>
            <person name="Allen A.W."/>
            <person name="Alvarado L."/>
            <person name="Arachchi H.M."/>
            <person name="Berlin A.M."/>
            <person name="Chapman S.B."/>
            <person name="Gainer-Dewar J."/>
            <person name="Goldberg J."/>
            <person name="Griggs A."/>
            <person name="Gujja S."/>
            <person name="Hansen M."/>
            <person name="Howarth C."/>
            <person name="Imamovic A."/>
            <person name="Ireland A."/>
            <person name="Larimer J."/>
            <person name="McCowan C."/>
            <person name="Murphy C."/>
            <person name="Pearson M."/>
            <person name="Poon T.W."/>
            <person name="Priest M."/>
            <person name="Roberts A."/>
            <person name="Saif S."/>
            <person name="Shea T."/>
            <person name="Sisk P."/>
            <person name="Sykes S."/>
            <person name="Wortman J."/>
            <person name="Nusbaum C."/>
            <person name="Birren B."/>
        </authorList>
    </citation>
    <scope>NUCLEOTIDE SEQUENCE [LARGE SCALE GENOMIC DNA]</scope>
    <source>
        <strain evidence="2">WRAIR2</strain>
    </source>
</reference>
<dbReference type="Proteomes" id="UP000075884">
    <property type="component" value="Unassembled WGS sequence"/>
</dbReference>